<evidence type="ECO:0000259" key="2">
    <source>
        <dbReference type="Pfam" id="PF22725"/>
    </source>
</evidence>
<proteinExistence type="predicted"/>
<accession>A0A399SFJ2</accession>
<evidence type="ECO:0000313" key="3">
    <source>
        <dbReference type="EMBL" id="RIJ41978.1"/>
    </source>
</evidence>
<feature type="domain" description="Gfo/Idh/MocA-like oxidoreductase N-terminal" evidence="1">
    <location>
        <begin position="7"/>
        <end position="121"/>
    </location>
</feature>
<dbReference type="EMBL" id="QWGE01000002">
    <property type="protein sequence ID" value="RIJ41978.1"/>
    <property type="molecule type" value="Genomic_DNA"/>
</dbReference>
<dbReference type="RefSeq" id="WP_119431722.1">
    <property type="nucleotide sequence ID" value="NZ_QWGE01000002.1"/>
</dbReference>
<dbReference type="OrthoDB" id="9815825at2"/>
<dbReference type="PANTHER" id="PTHR43249:SF1">
    <property type="entry name" value="D-GLUCOSIDE 3-DEHYDROGENASE"/>
    <property type="match status" value="1"/>
</dbReference>
<dbReference type="InterPro" id="IPR000683">
    <property type="entry name" value="Gfo/Idh/MocA-like_OxRdtase_N"/>
</dbReference>
<dbReference type="InterPro" id="IPR055170">
    <property type="entry name" value="GFO_IDH_MocA-like_dom"/>
</dbReference>
<protein>
    <submittedName>
        <fullName evidence="3">Gfo/Idh/MocA family oxidoreductase</fullName>
    </submittedName>
</protein>
<organism evidence="3 4">
    <name type="scientific">Pontibacter oryzae</name>
    <dbReference type="NCBI Taxonomy" id="2304593"/>
    <lineage>
        <taxon>Bacteria</taxon>
        <taxon>Pseudomonadati</taxon>
        <taxon>Bacteroidota</taxon>
        <taxon>Cytophagia</taxon>
        <taxon>Cytophagales</taxon>
        <taxon>Hymenobacteraceae</taxon>
        <taxon>Pontibacter</taxon>
    </lineage>
</organism>
<dbReference type="Pfam" id="PF22725">
    <property type="entry name" value="GFO_IDH_MocA_C3"/>
    <property type="match status" value="1"/>
</dbReference>
<dbReference type="InterPro" id="IPR052515">
    <property type="entry name" value="Gfo/Idh/MocA_Oxidoreductase"/>
</dbReference>
<feature type="domain" description="GFO/IDH/MocA-like oxidoreductase" evidence="2">
    <location>
        <begin position="136"/>
        <end position="258"/>
    </location>
</feature>
<gene>
    <name evidence="3" type="ORF">D1627_08230</name>
</gene>
<dbReference type="GO" id="GO:0000166">
    <property type="term" value="F:nucleotide binding"/>
    <property type="evidence" value="ECO:0007669"/>
    <property type="project" value="InterPro"/>
</dbReference>
<dbReference type="SUPFAM" id="SSF51735">
    <property type="entry name" value="NAD(P)-binding Rossmann-fold domains"/>
    <property type="match status" value="1"/>
</dbReference>
<dbReference type="SUPFAM" id="SSF55347">
    <property type="entry name" value="Glyceraldehyde-3-phosphate dehydrogenase-like, C-terminal domain"/>
    <property type="match status" value="1"/>
</dbReference>
<dbReference type="Gene3D" id="3.40.50.720">
    <property type="entry name" value="NAD(P)-binding Rossmann-like Domain"/>
    <property type="match status" value="1"/>
</dbReference>
<dbReference type="Gene3D" id="3.30.360.10">
    <property type="entry name" value="Dihydrodipicolinate Reductase, domain 2"/>
    <property type="match status" value="1"/>
</dbReference>
<dbReference type="InterPro" id="IPR036291">
    <property type="entry name" value="NAD(P)-bd_dom_sf"/>
</dbReference>
<reference evidence="4" key="1">
    <citation type="submission" date="2018-08" db="EMBL/GenBank/DDBJ databases">
        <title>Mucilaginibacter sp. MYSH2.</title>
        <authorList>
            <person name="Seo T."/>
        </authorList>
    </citation>
    <scope>NUCLEOTIDE SEQUENCE [LARGE SCALE GENOMIC DNA]</scope>
    <source>
        <strain evidence="4">KIRAN</strain>
    </source>
</reference>
<name>A0A399SFJ2_9BACT</name>
<sequence length="359" mass="40208">MADLGLVRFVVIGVGHIGKRHAVLIMANPACQLVALIDNREGFSLSSEFTDVPKFASLDEFILSEIPAEVLCVCTPNYLHYTHTLRGLALGLHVVCEKPMALAATHSQHMIATAKAAGKHIFCVMQNRYSPPAVWLRSVLEQELLGEVYHVQVNCFWNRDARYYTPLSWRGNAQQDGGTLFTQFSHFIDMLYWLFGDFRDIRGQFRNFNHQGLTDFEDSGFLQFELERGGLCTFNYSTSVPGQNLESSMTIISERGSIKIDGQYMNQVSQCQIQDYQMPDLPASEPANNYGPYSGSAANHKYVIENVVHTLKHGGAVSTNASDGFKVVELIERIYALKETVQQQSHLQLPASNTIDHLP</sequence>
<dbReference type="Pfam" id="PF01408">
    <property type="entry name" value="GFO_IDH_MocA"/>
    <property type="match status" value="1"/>
</dbReference>
<dbReference type="PANTHER" id="PTHR43249">
    <property type="entry name" value="UDP-N-ACETYL-2-AMINO-2-DEOXY-D-GLUCURONATE OXIDASE"/>
    <property type="match status" value="1"/>
</dbReference>
<keyword evidence="4" id="KW-1185">Reference proteome</keyword>
<dbReference type="Proteomes" id="UP000266005">
    <property type="component" value="Unassembled WGS sequence"/>
</dbReference>
<evidence type="ECO:0000313" key="4">
    <source>
        <dbReference type="Proteomes" id="UP000266005"/>
    </source>
</evidence>
<comment type="caution">
    <text evidence="3">The sequence shown here is derived from an EMBL/GenBank/DDBJ whole genome shotgun (WGS) entry which is preliminary data.</text>
</comment>
<dbReference type="AlphaFoldDB" id="A0A399SFJ2"/>
<evidence type="ECO:0000259" key="1">
    <source>
        <dbReference type="Pfam" id="PF01408"/>
    </source>
</evidence>